<keyword evidence="3" id="KW-1185">Reference proteome</keyword>
<evidence type="ECO:0000313" key="3">
    <source>
        <dbReference type="Proteomes" id="UP000053558"/>
    </source>
</evidence>
<dbReference type="AlphaFoldDB" id="A0A5M3M876"/>
<dbReference type="Pfam" id="PF00724">
    <property type="entry name" value="Oxidored_FMN"/>
    <property type="match status" value="1"/>
</dbReference>
<name>A0A5M3M876_CONPW</name>
<dbReference type="KEGG" id="cput:CONPUDRAFT_85269"/>
<comment type="caution">
    <text evidence="2">The sequence shown here is derived from an EMBL/GenBank/DDBJ whole genome shotgun (WGS) entry which is preliminary data.</text>
</comment>
<dbReference type="SUPFAM" id="SSF51395">
    <property type="entry name" value="FMN-linked oxidoreductases"/>
    <property type="match status" value="1"/>
</dbReference>
<evidence type="ECO:0000313" key="2">
    <source>
        <dbReference type="EMBL" id="EIW75438.1"/>
    </source>
</evidence>
<dbReference type="OrthoDB" id="276546at2759"/>
<dbReference type="InterPro" id="IPR001155">
    <property type="entry name" value="OxRdtase_FMN_N"/>
</dbReference>
<dbReference type="PANTHER" id="PTHR22893">
    <property type="entry name" value="NADH OXIDOREDUCTASE-RELATED"/>
    <property type="match status" value="1"/>
</dbReference>
<dbReference type="GeneID" id="19210918"/>
<dbReference type="FunFam" id="3.20.20.70:FF:000138">
    <property type="entry name" value="NADPH dehydrogenase 1"/>
    <property type="match status" value="1"/>
</dbReference>
<sequence length="363" mass="40263">MTVSTKVPKLFQPLKVGRMDLQHRVVLAPLTRVRNHANHVPGPELTTYYAQRGSTPGTLLVSEATYVAPQAKGTPFAPGIWNEEQKEGWKHITDAVHAKGSFIYLQLWAQGRTAHPQDLASTGHDLVAPSAIPCVDMTGQLSAVPRALTIPEIKEYIRLYGIAAQNAIEAGFDGVEIHGANGYLPDQFLQDVSNTRTDEYGGSIENRAKFVLEVVDSITEKVGADRTAIRLSPWGRFQSMGMEDPVPTFSYLASQLAARELSYLHVIEPRADESTQVSGTNDFVRKIWGDRPYIAAGGNTRDIALQEAEEKGGMFAFGRHYISNPDLPRRLKENIPLTPYDRSKFYMMGSHTPEGYTDYPFTQ</sequence>
<protein>
    <submittedName>
        <fullName evidence="2">FMN-linked oxidoreductase</fullName>
    </submittedName>
</protein>
<gene>
    <name evidence="2" type="ORF">CONPUDRAFT_85269</name>
</gene>
<evidence type="ECO:0000259" key="1">
    <source>
        <dbReference type="Pfam" id="PF00724"/>
    </source>
</evidence>
<reference evidence="3" key="1">
    <citation type="journal article" date="2012" name="Science">
        <title>The Paleozoic origin of enzymatic lignin decomposition reconstructed from 31 fungal genomes.</title>
        <authorList>
            <person name="Floudas D."/>
            <person name="Binder M."/>
            <person name="Riley R."/>
            <person name="Barry K."/>
            <person name="Blanchette R.A."/>
            <person name="Henrissat B."/>
            <person name="Martinez A.T."/>
            <person name="Otillar R."/>
            <person name="Spatafora J.W."/>
            <person name="Yadav J.S."/>
            <person name="Aerts A."/>
            <person name="Benoit I."/>
            <person name="Boyd A."/>
            <person name="Carlson A."/>
            <person name="Copeland A."/>
            <person name="Coutinho P.M."/>
            <person name="de Vries R.P."/>
            <person name="Ferreira P."/>
            <person name="Findley K."/>
            <person name="Foster B."/>
            <person name="Gaskell J."/>
            <person name="Glotzer D."/>
            <person name="Gorecki P."/>
            <person name="Heitman J."/>
            <person name="Hesse C."/>
            <person name="Hori C."/>
            <person name="Igarashi K."/>
            <person name="Jurgens J.A."/>
            <person name="Kallen N."/>
            <person name="Kersten P."/>
            <person name="Kohler A."/>
            <person name="Kuees U."/>
            <person name="Kumar T.K.A."/>
            <person name="Kuo A."/>
            <person name="LaButti K."/>
            <person name="Larrondo L.F."/>
            <person name="Lindquist E."/>
            <person name="Ling A."/>
            <person name="Lombard V."/>
            <person name="Lucas S."/>
            <person name="Lundell T."/>
            <person name="Martin R."/>
            <person name="McLaughlin D.J."/>
            <person name="Morgenstern I."/>
            <person name="Morin E."/>
            <person name="Murat C."/>
            <person name="Nagy L.G."/>
            <person name="Nolan M."/>
            <person name="Ohm R.A."/>
            <person name="Patyshakuliyeva A."/>
            <person name="Rokas A."/>
            <person name="Ruiz-Duenas F.J."/>
            <person name="Sabat G."/>
            <person name="Salamov A."/>
            <person name="Samejima M."/>
            <person name="Schmutz J."/>
            <person name="Slot J.C."/>
            <person name="St John F."/>
            <person name="Stenlid J."/>
            <person name="Sun H."/>
            <person name="Sun S."/>
            <person name="Syed K."/>
            <person name="Tsang A."/>
            <person name="Wiebenga A."/>
            <person name="Young D."/>
            <person name="Pisabarro A."/>
            <person name="Eastwood D.C."/>
            <person name="Martin F."/>
            <person name="Cullen D."/>
            <person name="Grigoriev I.V."/>
            <person name="Hibbett D.S."/>
        </authorList>
    </citation>
    <scope>NUCLEOTIDE SEQUENCE [LARGE SCALE GENOMIC DNA]</scope>
    <source>
        <strain evidence="3">RWD-64-598 SS2</strain>
    </source>
</reference>
<dbReference type="InterPro" id="IPR045247">
    <property type="entry name" value="Oye-like"/>
</dbReference>
<organism evidence="2 3">
    <name type="scientific">Coniophora puteana (strain RWD-64-598)</name>
    <name type="common">Brown rot fungus</name>
    <dbReference type="NCBI Taxonomy" id="741705"/>
    <lineage>
        <taxon>Eukaryota</taxon>
        <taxon>Fungi</taxon>
        <taxon>Dikarya</taxon>
        <taxon>Basidiomycota</taxon>
        <taxon>Agaricomycotina</taxon>
        <taxon>Agaricomycetes</taxon>
        <taxon>Agaricomycetidae</taxon>
        <taxon>Boletales</taxon>
        <taxon>Coniophorineae</taxon>
        <taxon>Coniophoraceae</taxon>
        <taxon>Coniophora</taxon>
    </lineage>
</organism>
<dbReference type="Proteomes" id="UP000053558">
    <property type="component" value="Unassembled WGS sequence"/>
</dbReference>
<dbReference type="InterPro" id="IPR013785">
    <property type="entry name" value="Aldolase_TIM"/>
</dbReference>
<dbReference type="PANTHER" id="PTHR22893:SF91">
    <property type="entry name" value="NADPH DEHYDROGENASE 2-RELATED"/>
    <property type="match status" value="1"/>
</dbReference>
<accession>A0A5M3M876</accession>
<dbReference type="EMBL" id="JH711588">
    <property type="protein sequence ID" value="EIW75438.1"/>
    <property type="molecule type" value="Genomic_DNA"/>
</dbReference>
<dbReference type="OMA" id="YRNDENH"/>
<feature type="domain" description="NADH:flavin oxidoreductase/NADH oxidase N-terminal" evidence="1">
    <location>
        <begin position="9"/>
        <end position="337"/>
    </location>
</feature>
<dbReference type="Gene3D" id="3.20.20.70">
    <property type="entry name" value="Aldolase class I"/>
    <property type="match status" value="1"/>
</dbReference>
<dbReference type="RefSeq" id="XP_007774166.1">
    <property type="nucleotide sequence ID" value="XM_007775976.1"/>
</dbReference>
<dbReference type="CDD" id="cd02933">
    <property type="entry name" value="OYE_like_FMN"/>
    <property type="match status" value="1"/>
</dbReference>
<dbReference type="GO" id="GO:0003959">
    <property type="term" value="F:NADPH dehydrogenase activity"/>
    <property type="evidence" value="ECO:0007669"/>
    <property type="project" value="TreeGrafter"/>
</dbReference>
<dbReference type="GO" id="GO:0010181">
    <property type="term" value="F:FMN binding"/>
    <property type="evidence" value="ECO:0007669"/>
    <property type="project" value="InterPro"/>
</dbReference>
<proteinExistence type="predicted"/>